<comment type="caution">
    <text evidence="3">The sequence shown here is derived from an EMBL/GenBank/DDBJ whole genome shotgun (WGS) entry which is preliminary data.</text>
</comment>
<keyword evidence="2" id="KW-1133">Transmembrane helix</keyword>
<feature type="transmembrane region" description="Helical" evidence="2">
    <location>
        <begin position="64"/>
        <end position="82"/>
    </location>
</feature>
<evidence type="ECO:0000313" key="3">
    <source>
        <dbReference type="EMBL" id="NGN68887.1"/>
    </source>
</evidence>
<evidence type="ECO:0000256" key="2">
    <source>
        <dbReference type="SAM" id="Phobius"/>
    </source>
</evidence>
<keyword evidence="2" id="KW-0812">Transmembrane</keyword>
<evidence type="ECO:0008006" key="5">
    <source>
        <dbReference type="Google" id="ProtNLM"/>
    </source>
</evidence>
<dbReference type="Pfam" id="PF07332">
    <property type="entry name" value="Phage_holin_3_6"/>
    <property type="match status" value="1"/>
</dbReference>
<protein>
    <recommendedName>
        <fullName evidence="5">Phage holin family protein</fullName>
    </recommendedName>
</protein>
<organism evidence="3 4">
    <name type="scientific">Streptomyces coryli</name>
    <dbReference type="NCBI Taxonomy" id="1128680"/>
    <lineage>
        <taxon>Bacteria</taxon>
        <taxon>Bacillati</taxon>
        <taxon>Actinomycetota</taxon>
        <taxon>Actinomycetes</taxon>
        <taxon>Kitasatosporales</taxon>
        <taxon>Streptomycetaceae</taxon>
        <taxon>Streptomyces</taxon>
    </lineage>
</organism>
<keyword evidence="4" id="KW-1185">Reference proteome</keyword>
<accession>A0A6G4UC26</accession>
<feature type="transmembrane region" description="Helical" evidence="2">
    <location>
        <begin position="35"/>
        <end position="58"/>
    </location>
</feature>
<reference evidence="3 4" key="1">
    <citation type="submission" date="2020-02" db="EMBL/GenBank/DDBJ databases">
        <title>Whole-genome analyses of novel actinobacteria.</title>
        <authorList>
            <person name="Sahin N."/>
        </authorList>
    </citation>
    <scope>NUCLEOTIDE SEQUENCE [LARGE SCALE GENOMIC DNA]</scope>
    <source>
        <strain evidence="3 4">A7024</strain>
    </source>
</reference>
<feature type="region of interest" description="Disordered" evidence="1">
    <location>
        <begin position="87"/>
        <end position="113"/>
    </location>
</feature>
<dbReference type="Proteomes" id="UP000481583">
    <property type="component" value="Unassembled WGS sequence"/>
</dbReference>
<proteinExistence type="predicted"/>
<dbReference type="InterPro" id="IPR009937">
    <property type="entry name" value="Phage_holin_3_6"/>
</dbReference>
<name>A0A6G4UC26_9ACTN</name>
<dbReference type="EMBL" id="JAAKZV010000239">
    <property type="protein sequence ID" value="NGN68887.1"/>
    <property type="molecule type" value="Genomic_DNA"/>
</dbReference>
<evidence type="ECO:0000256" key="1">
    <source>
        <dbReference type="SAM" id="MobiDB-lite"/>
    </source>
</evidence>
<dbReference type="AlphaFoldDB" id="A0A6G4UC26"/>
<keyword evidence="2" id="KW-0472">Membrane</keyword>
<gene>
    <name evidence="3" type="ORF">G5C51_33965</name>
</gene>
<evidence type="ECO:0000313" key="4">
    <source>
        <dbReference type="Proteomes" id="UP000481583"/>
    </source>
</evidence>
<sequence length="113" mass="11925">MARIVREEIHTELRVARDELRRELTRPPHPRTARLYTGAGVTALYAGGAAVALLVLLLAMAVPAWAAALIMTALLVIAAVALREAAKRPSPAPHAGQPAPPAMDPDPRGREGG</sequence>